<keyword evidence="2 4" id="KW-0378">Hydrolase</keyword>
<keyword evidence="2" id="KW-0119">Carbohydrate metabolism</keyword>
<dbReference type="Proteomes" id="UP000256297">
    <property type="component" value="Plasmid CBM2589_p"/>
</dbReference>
<protein>
    <submittedName>
        <fullName evidence="6">Glycosyl hydrolase exported protein</fullName>
    </submittedName>
    <submittedName>
        <fullName evidence="4">Glycosyl hydrolase putative exported protein</fullName>
    </submittedName>
</protein>
<keyword evidence="2" id="KW-0624">Polysaccharide degradation</keyword>
<dbReference type="RefSeq" id="WP_012354599.1">
    <property type="nucleotide sequence ID" value="NZ_CBCRZP010000109.1"/>
</dbReference>
<dbReference type="SUPFAM" id="SSF49899">
    <property type="entry name" value="Concanavalin A-like lectins/glucanases"/>
    <property type="match status" value="1"/>
</dbReference>
<keyword evidence="2" id="KW-0326">Glycosidase</keyword>
<evidence type="ECO:0000313" key="6">
    <source>
        <dbReference type="EMBL" id="SPD69370.1"/>
    </source>
</evidence>
<dbReference type="EMBL" id="LT984815">
    <property type="protein sequence ID" value="SPD69370.1"/>
    <property type="molecule type" value="Genomic_DNA"/>
</dbReference>
<geneLocation type="plasmid" evidence="6">
    <name>CBM2636p</name>
</geneLocation>
<organism evidence="4">
    <name type="scientific">Cupriavidus taiwanensis</name>
    <dbReference type="NCBI Taxonomy" id="164546"/>
    <lineage>
        <taxon>Bacteria</taxon>
        <taxon>Pseudomonadati</taxon>
        <taxon>Pseudomonadota</taxon>
        <taxon>Betaproteobacteria</taxon>
        <taxon>Burkholderiales</taxon>
        <taxon>Burkholderiaceae</taxon>
        <taxon>Cupriavidus</taxon>
    </lineage>
</organism>
<dbReference type="PANTHER" id="PTHR34002:SF9">
    <property type="entry name" value="XYLOGLUCAN-SPECIFIC ENDO-BETA-1,4-GLUCANASE A"/>
    <property type="match status" value="1"/>
</dbReference>
<evidence type="ECO:0000313" key="4">
    <source>
        <dbReference type="EMBL" id="SOY75305.1"/>
    </source>
</evidence>
<dbReference type="InterPro" id="IPR013319">
    <property type="entry name" value="GH11/12"/>
</dbReference>
<evidence type="ECO:0000313" key="7">
    <source>
        <dbReference type="Proteomes" id="UP000254259"/>
    </source>
</evidence>
<evidence type="ECO:0000256" key="1">
    <source>
        <dbReference type="ARBA" id="ARBA00005519"/>
    </source>
</evidence>
<dbReference type="AlphaFoldDB" id="A0A375DBR9"/>
<dbReference type="InterPro" id="IPR013320">
    <property type="entry name" value="ConA-like_dom_sf"/>
</dbReference>
<reference evidence="7 8" key="1">
    <citation type="submission" date="2018-01" db="EMBL/GenBank/DDBJ databases">
        <authorList>
            <person name="Clerissi C."/>
        </authorList>
    </citation>
    <scope>NUCLEOTIDE SEQUENCE</scope>
    <source>
        <strain evidence="5">Cupriavidus taiwanensis LMG 19430</strain>
        <strain evidence="4">Cupriavidus taiwanensis STM 3521</strain>
        <strain evidence="6">Cupriavidus taiwanensis SWF 66322</strain>
        <plasmid evidence="8">cbm2586_p</plasmid>
        <plasmid evidence="7">cbm2636p</plasmid>
        <plasmid evidence="6">CBM2636p</plasmid>
    </source>
</reference>
<dbReference type="Gene3D" id="2.60.120.180">
    <property type="match status" value="1"/>
</dbReference>
<evidence type="ECO:0000313" key="8">
    <source>
        <dbReference type="Proteomes" id="UP000257016"/>
    </source>
</evidence>
<dbReference type="Proteomes" id="UP000254259">
    <property type="component" value="Plasmid CBM2636p"/>
</dbReference>
<feature type="chain" id="PRO_5041071149" evidence="3">
    <location>
        <begin position="26"/>
        <end position="260"/>
    </location>
</feature>
<evidence type="ECO:0000256" key="3">
    <source>
        <dbReference type="SAM" id="SignalP"/>
    </source>
</evidence>
<dbReference type="Pfam" id="PF01670">
    <property type="entry name" value="Glyco_hydro_12"/>
    <property type="match status" value="1"/>
</dbReference>
<dbReference type="InterPro" id="IPR002594">
    <property type="entry name" value="GH12"/>
</dbReference>
<accession>A0A375DBR9</accession>
<dbReference type="GO" id="GO:0008810">
    <property type="term" value="F:cellulase activity"/>
    <property type="evidence" value="ECO:0007669"/>
    <property type="project" value="InterPro"/>
</dbReference>
<geneLocation type="plasmid" evidence="7">
    <name>cbm2636p</name>
</geneLocation>
<geneLocation type="plasmid" evidence="8">
    <name>cbm2586_p</name>
</geneLocation>
<dbReference type="OMA" id="HEIMVWL"/>
<keyword evidence="3" id="KW-0732">Signal</keyword>
<gene>
    <name evidence="5" type="ORF">CBM2586_P130001</name>
    <name evidence="4" type="ORF">CBM2589_P130001</name>
    <name evidence="6" type="ORF">CBM2636_P20057</name>
</gene>
<comment type="similarity">
    <text evidence="1 2">Belongs to the glycosyl hydrolase 12 (cellulase H) family.</text>
</comment>
<name>A0A375DBR9_9BURK</name>
<evidence type="ECO:0000313" key="5">
    <source>
        <dbReference type="EMBL" id="SOY77446.1"/>
    </source>
</evidence>
<keyword evidence="6" id="KW-0614">Plasmid</keyword>
<dbReference type="PANTHER" id="PTHR34002">
    <property type="entry name" value="BLR1656 PROTEIN"/>
    <property type="match status" value="1"/>
</dbReference>
<sequence length="260" mass="28276">MPKFLAILGCLTSLMLMLGSTVAQAATWSVTSPSTSSCHEHTLFARWSYEGYTLNNDVWGPCSVPPVAVGPQSFWANSSFDWSVTSDQPDTNGIKSYPHVEYFVNKPVGSLRKLTATISATTPSAGAWESTLDIWADAKQHEIMVWLNYTGTSNGCGNVKPISYNWTAEGCAIPLYSNVSLSGSTWNVYVGTNGKNAVYSFLRTAKTNQTTIDVLEIMNYLKSLNYFDDVVVGEIQYGFEITSSVGGLSFGSKNFAVTAE</sequence>
<proteinExistence type="inferred from homology"/>
<dbReference type="GO" id="GO:0000272">
    <property type="term" value="P:polysaccharide catabolic process"/>
    <property type="evidence" value="ECO:0007669"/>
    <property type="project" value="UniProtKB-KW"/>
</dbReference>
<dbReference type="EMBL" id="OFSP01000044">
    <property type="protein sequence ID" value="SOY75305.1"/>
    <property type="molecule type" value="Genomic_DNA"/>
</dbReference>
<evidence type="ECO:0000256" key="2">
    <source>
        <dbReference type="RuleBase" id="RU361163"/>
    </source>
</evidence>
<dbReference type="GeneID" id="29763677"/>
<feature type="signal peptide" evidence="3">
    <location>
        <begin position="1"/>
        <end position="25"/>
    </location>
</feature>
<dbReference type="EMBL" id="OFSN01000032">
    <property type="protein sequence ID" value="SOY77446.1"/>
    <property type="molecule type" value="Genomic_DNA"/>
</dbReference>
<dbReference type="Proteomes" id="UP000257016">
    <property type="component" value="Unassembled WGS sequence"/>
</dbReference>